<dbReference type="AlphaFoldDB" id="A0A5C1HY87"/>
<dbReference type="Pfam" id="PF04773">
    <property type="entry name" value="FecR"/>
    <property type="match status" value="1"/>
</dbReference>
<dbReference type="InterPro" id="IPR012373">
    <property type="entry name" value="Ferrdict_sens_TM"/>
</dbReference>
<dbReference type="EMBL" id="CP043450">
    <property type="protein sequence ID" value="QEM10419.1"/>
    <property type="molecule type" value="Genomic_DNA"/>
</dbReference>
<dbReference type="PANTHER" id="PTHR30273">
    <property type="entry name" value="PERIPLASMIC SIGNAL SENSOR AND SIGMA FACTOR ACTIVATOR FECR-RELATED"/>
    <property type="match status" value="1"/>
</dbReference>
<evidence type="ECO:0000256" key="1">
    <source>
        <dbReference type="SAM" id="Phobius"/>
    </source>
</evidence>
<keyword evidence="5" id="KW-1185">Reference proteome</keyword>
<evidence type="ECO:0000259" key="3">
    <source>
        <dbReference type="Pfam" id="PF16344"/>
    </source>
</evidence>
<evidence type="ECO:0000259" key="2">
    <source>
        <dbReference type="Pfam" id="PF04773"/>
    </source>
</evidence>
<dbReference type="FunFam" id="2.60.120.1440:FF:000001">
    <property type="entry name" value="Putative anti-sigma factor"/>
    <property type="match status" value="1"/>
</dbReference>
<dbReference type="InterPro" id="IPR006860">
    <property type="entry name" value="FecR"/>
</dbReference>
<dbReference type="OrthoDB" id="1099963at2"/>
<dbReference type="PIRSF" id="PIRSF018266">
    <property type="entry name" value="FecR"/>
    <property type="match status" value="1"/>
</dbReference>
<sequence length="375" mass="42066">MEDKELNELWERFRSGQATPEDKAFLESWYLKHNQQAPFEVNDHERVEDVDQVWDNIKKKQSSKFQNGRYRLTAAAILLFVFTGTYYLLHRNEQDAAPRISKTDVKPGRNQATLTLASGKKLILNNTLSGQLANEAGVTVSKNAKGELIYTTQASGNANQSAGRINTLATSKGEQYQVILPDGSHVWLNAASTLKYPVVFTGKERLVELTGEAYFEVAHNKAMPFKVKTRLQQVEVLGTHFNINAYADEKTTATTLLEGSVKVTSALTNQKRIIKPGEQSTINGDAMNVEEVDIDEAVAWKNGYFLFNDENLASIMKKVSRWYNVEVEYKDASLQSLVFSGTVSKYQNVSQVIKTLELTNAVHFTVLDNRITVSN</sequence>
<feature type="domain" description="FecR protein" evidence="2">
    <location>
        <begin position="167"/>
        <end position="262"/>
    </location>
</feature>
<reference evidence="4" key="1">
    <citation type="submission" date="2019-08" db="EMBL/GenBank/DDBJ databases">
        <title>Comparative genome analysis confer to the adaptation heavy metal polluted environment.</title>
        <authorList>
            <person name="Li Y."/>
        </authorList>
    </citation>
    <scope>NUCLEOTIDE SEQUENCE [LARGE SCALE GENOMIC DNA]</scope>
    <source>
        <strain evidence="4">P1</strain>
    </source>
</reference>
<gene>
    <name evidence="4" type="ORF">DEO27_010410</name>
</gene>
<evidence type="ECO:0000313" key="4">
    <source>
        <dbReference type="EMBL" id="QEM10419.1"/>
    </source>
</evidence>
<protein>
    <submittedName>
        <fullName evidence="4">DUF4974 domain-containing protein</fullName>
    </submittedName>
</protein>
<name>A0A5C1HY87_9SPHI</name>
<dbReference type="KEGG" id="mrub:DEO27_010410"/>
<keyword evidence="1" id="KW-0472">Membrane</keyword>
<dbReference type="GO" id="GO:0016989">
    <property type="term" value="F:sigma factor antagonist activity"/>
    <property type="evidence" value="ECO:0007669"/>
    <property type="project" value="TreeGrafter"/>
</dbReference>
<keyword evidence="1" id="KW-0812">Transmembrane</keyword>
<dbReference type="Proteomes" id="UP000251402">
    <property type="component" value="Chromosome"/>
</dbReference>
<evidence type="ECO:0000313" key="5">
    <source>
        <dbReference type="Proteomes" id="UP000251402"/>
    </source>
</evidence>
<dbReference type="RefSeq" id="WP_112566778.1">
    <property type="nucleotide sequence ID" value="NZ_CP043450.1"/>
</dbReference>
<dbReference type="Gene3D" id="3.55.50.30">
    <property type="match status" value="1"/>
</dbReference>
<dbReference type="Pfam" id="PF16344">
    <property type="entry name" value="FecR_C"/>
    <property type="match status" value="1"/>
</dbReference>
<keyword evidence="1" id="KW-1133">Transmembrane helix</keyword>
<organism evidence="4 5">
    <name type="scientific">Mucilaginibacter rubeus</name>
    <dbReference type="NCBI Taxonomy" id="2027860"/>
    <lineage>
        <taxon>Bacteria</taxon>
        <taxon>Pseudomonadati</taxon>
        <taxon>Bacteroidota</taxon>
        <taxon>Sphingobacteriia</taxon>
        <taxon>Sphingobacteriales</taxon>
        <taxon>Sphingobacteriaceae</taxon>
        <taxon>Mucilaginibacter</taxon>
    </lineage>
</organism>
<dbReference type="InterPro" id="IPR032508">
    <property type="entry name" value="FecR_C"/>
</dbReference>
<feature type="domain" description="Protein FecR C-terminal" evidence="3">
    <location>
        <begin position="304"/>
        <end position="373"/>
    </location>
</feature>
<feature type="transmembrane region" description="Helical" evidence="1">
    <location>
        <begin position="70"/>
        <end position="89"/>
    </location>
</feature>
<dbReference type="PANTHER" id="PTHR30273:SF2">
    <property type="entry name" value="PROTEIN FECR"/>
    <property type="match status" value="1"/>
</dbReference>
<proteinExistence type="predicted"/>
<dbReference type="Gene3D" id="2.60.120.1440">
    <property type="match status" value="1"/>
</dbReference>
<accession>A0A5C1HY87</accession>